<keyword evidence="8 10" id="KW-0131">Cell cycle</keyword>
<keyword evidence="2 10" id="KW-0436">Ligase</keyword>
<dbReference type="Gene3D" id="3.40.1390.10">
    <property type="entry name" value="MurE/MurF, N-terminal domain"/>
    <property type="match status" value="1"/>
</dbReference>
<dbReference type="PANTHER" id="PTHR43024">
    <property type="entry name" value="UDP-N-ACETYLMURAMOYL-TRIPEPTIDE--D-ALANYL-D-ALANINE LIGASE"/>
    <property type="match status" value="1"/>
</dbReference>
<dbReference type="SUPFAM" id="SSF53623">
    <property type="entry name" value="MurD-like peptide ligases, catalytic domain"/>
    <property type="match status" value="1"/>
</dbReference>
<dbReference type="GO" id="GO:0005737">
    <property type="term" value="C:cytoplasm"/>
    <property type="evidence" value="ECO:0007669"/>
    <property type="project" value="UniProtKB-SubCell"/>
</dbReference>
<evidence type="ECO:0000256" key="8">
    <source>
        <dbReference type="ARBA" id="ARBA00023306"/>
    </source>
</evidence>
<dbReference type="RefSeq" id="WP_106012663.1">
    <property type="nucleotide sequence ID" value="NZ_CP027226.1"/>
</dbReference>
<dbReference type="GO" id="GO:0051301">
    <property type="term" value="P:cell division"/>
    <property type="evidence" value="ECO:0007669"/>
    <property type="project" value="UniProtKB-KW"/>
</dbReference>
<dbReference type="InterPro" id="IPR004101">
    <property type="entry name" value="Mur_ligase_C"/>
</dbReference>
<dbReference type="HAMAP" id="MF_02019">
    <property type="entry name" value="MurF"/>
    <property type="match status" value="1"/>
</dbReference>
<evidence type="ECO:0000256" key="9">
    <source>
        <dbReference type="ARBA" id="ARBA00023316"/>
    </source>
</evidence>
<evidence type="ECO:0000256" key="3">
    <source>
        <dbReference type="ARBA" id="ARBA00022618"/>
    </source>
</evidence>
<evidence type="ECO:0000313" key="14">
    <source>
        <dbReference type="Proteomes" id="UP000237947"/>
    </source>
</evidence>
<protein>
    <recommendedName>
        <fullName evidence="10">UDP-N-acetylmuramoyl-tripeptide--D-alanyl-D-alanine ligase</fullName>
        <ecNumber evidence="10">6.3.2.10</ecNumber>
    </recommendedName>
    <alternativeName>
        <fullName evidence="10">D-alanyl-D-alanine-adding enzyme</fullName>
    </alternativeName>
</protein>
<keyword evidence="7 10" id="KW-0573">Peptidoglycan synthesis</keyword>
<dbReference type="Gene3D" id="3.90.190.20">
    <property type="entry name" value="Mur ligase, C-terminal domain"/>
    <property type="match status" value="1"/>
</dbReference>
<evidence type="ECO:0000313" key="13">
    <source>
        <dbReference type="EMBL" id="AVM42711.1"/>
    </source>
</evidence>
<proteinExistence type="inferred from homology"/>
<dbReference type="InterPro" id="IPR005863">
    <property type="entry name" value="UDP-N-AcMur_synth"/>
</dbReference>
<dbReference type="GO" id="GO:0009252">
    <property type="term" value="P:peptidoglycan biosynthetic process"/>
    <property type="evidence" value="ECO:0007669"/>
    <property type="project" value="UniProtKB-UniRule"/>
</dbReference>
<keyword evidence="3 10" id="KW-0132">Cell division</keyword>
<feature type="binding site" evidence="10">
    <location>
        <begin position="121"/>
        <end position="127"/>
    </location>
    <ligand>
        <name>ATP</name>
        <dbReference type="ChEBI" id="CHEBI:30616"/>
    </ligand>
</feature>
<dbReference type="InterPro" id="IPR013221">
    <property type="entry name" value="Mur_ligase_cen"/>
</dbReference>
<dbReference type="SUPFAM" id="SSF63418">
    <property type="entry name" value="MurE/MurF N-terminal domain"/>
    <property type="match status" value="1"/>
</dbReference>
<dbReference type="InterPro" id="IPR036565">
    <property type="entry name" value="Mur-like_cat_sf"/>
</dbReference>
<dbReference type="EMBL" id="CP027226">
    <property type="protein sequence ID" value="AVM42711.1"/>
    <property type="molecule type" value="Genomic_DNA"/>
</dbReference>
<dbReference type="Gene3D" id="3.40.1190.10">
    <property type="entry name" value="Mur-like, catalytic domain"/>
    <property type="match status" value="1"/>
</dbReference>
<dbReference type="GO" id="GO:0008766">
    <property type="term" value="F:UDP-N-acetylmuramoylalanyl-D-glutamyl-2,6-diaminopimelate-D-alanyl-D-alanine ligase activity"/>
    <property type="evidence" value="ECO:0007669"/>
    <property type="project" value="RHEA"/>
</dbReference>
<dbReference type="AlphaFoldDB" id="A0A2S0KNU7"/>
<comment type="pathway">
    <text evidence="10">Cell wall biogenesis; peptidoglycan biosynthesis.</text>
</comment>
<name>A0A2S0KNU7_9FIRM</name>
<evidence type="ECO:0000256" key="10">
    <source>
        <dbReference type="HAMAP-Rule" id="MF_02019"/>
    </source>
</evidence>
<evidence type="ECO:0000259" key="12">
    <source>
        <dbReference type="Pfam" id="PF08245"/>
    </source>
</evidence>
<comment type="function">
    <text evidence="10">Involved in cell wall formation. Catalyzes the final step in the synthesis of UDP-N-acetylmuramoyl-pentapeptide, the precursor of murein.</text>
</comment>
<sequence>MHKKLSLNEIINAVNAEVFSLEKIGKDLQGFMVENISTDTRESLENAIFIALKGEKFDAHNFLEDAVKQGNKALIISNRELAEKWSDKITVLLVENTTTALLNIAGLYRGKLNAEVISLTGSVGKTSTKDCIAQALGSSAKVYKTAKNLNNNFGVSYTLLDIPENTEFAIVEVGMDGKGQIEECAKAIKADLSLITNIGTSHIERLGSRKDILEAKAEILTATQDEAPLLVNAEDPYLLTLADKVKSERALIFLDTNGLSQGIRSVLAEDADLQIEANEESINELAEAAFESGKVLNNQAEKFGKNISGTRYKLKNLKIETGGSSFEIYKKSGGPSEDFKLLIDINVPTFGPQVTENILFAVAVADLYERDLEKVKESFAKGLNISSGRQEISKINNNNLLIDDSYNASPESLKTAFILVNKLLETSDYNESLAVIGGVNELGSYRKQLHEDIARALAKSNISKVYLIGPEAENMSEIIIKESPDKFVKVFTSNEQITEYLLQENINDSIILFKASRGFALDEVVNNVKNEIGA</sequence>
<keyword evidence="6 10" id="KW-0133">Cell shape</keyword>
<keyword evidence="4 10" id="KW-0547">Nucleotide-binding</keyword>
<accession>A0A2S0KNU7</accession>
<feature type="domain" description="Mur ligase central" evidence="12">
    <location>
        <begin position="120"/>
        <end position="249"/>
    </location>
</feature>
<comment type="similarity">
    <text evidence="10">Belongs to the MurCDEF family. MurF subfamily.</text>
</comment>
<keyword evidence="14" id="KW-1185">Reference proteome</keyword>
<dbReference type="GO" id="GO:0008360">
    <property type="term" value="P:regulation of cell shape"/>
    <property type="evidence" value="ECO:0007669"/>
    <property type="project" value="UniProtKB-KW"/>
</dbReference>
<comment type="subcellular location">
    <subcellularLocation>
        <location evidence="10">Cytoplasm</location>
    </subcellularLocation>
</comment>
<organism evidence="13 14">
    <name type="scientific">Fastidiosipila sanguinis</name>
    <dbReference type="NCBI Taxonomy" id="236753"/>
    <lineage>
        <taxon>Bacteria</taxon>
        <taxon>Bacillati</taxon>
        <taxon>Bacillota</taxon>
        <taxon>Clostridia</taxon>
        <taxon>Eubacteriales</taxon>
        <taxon>Oscillospiraceae</taxon>
        <taxon>Fastidiosipila</taxon>
    </lineage>
</organism>
<evidence type="ECO:0000256" key="5">
    <source>
        <dbReference type="ARBA" id="ARBA00022840"/>
    </source>
</evidence>
<dbReference type="InterPro" id="IPR051046">
    <property type="entry name" value="MurCDEF_CellWall_CoF430Synth"/>
</dbReference>
<dbReference type="GO" id="GO:0071555">
    <property type="term" value="P:cell wall organization"/>
    <property type="evidence" value="ECO:0007669"/>
    <property type="project" value="UniProtKB-KW"/>
</dbReference>
<keyword evidence="9 10" id="KW-0961">Cell wall biogenesis/degradation</keyword>
<evidence type="ECO:0000256" key="2">
    <source>
        <dbReference type="ARBA" id="ARBA00022598"/>
    </source>
</evidence>
<evidence type="ECO:0000256" key="4">
    <source>
        <dbReference type="ARBA" id="ARBA00022741"/>
    </source>
</evidence>
<dbReference type="EC" id="6.3.2.10" evidence="10"/>
<comment type="catalytic activity">
    <reaction evidence="10">
        <text>D-alanyl-D-alanine + UDP-N-acetyl-alpha-D-muramoyl-L-alanyl-gamma-D-glutamyl-meso-2,6-diaminopimelate + ATP = UDP-N-acetyl-alpha-D-muramoyl-L-alanyl-gamma-D-glutamyl-meso-2,6-diaminopimeloyl-D-alanyl-D-alanine + ADP + phosphate + H(+)</text>
        <dbReference type="Rhea" id="RHEA:28374"/>
        <dbReference type="ChEBI" id="CHEBI:15378"/>
        <dbReference type="ChEBI" id="CHEBI:30616"/>
        <dbReference type="ChEBI" id="CHEBI:43474"/>
        <dbReference type="ChEBI" id="CHEBI:57822"/>
        <dbReference type="ChEBI" id="CHEBI:61386"/>
        <dbReference type="ChEBI" id="CHEBI:83905"/>
        <dbReference type="ChEBI" id="CHEBI:456216"/>
        <dbReference type="EC" id="6.3.2.10"/>
    </reaction>
</comment>
<dbReference type="Proteomes" id="UP000237947">
    <property type="component" value="Chromosome"/>
</dbReference>
<keyword evidence="1 10" id="KW-0963">Cytoplasm</keyword>
<evidence type="ECO:0000256" key="6">
    <source>
        <dbReference type="ARBA" id="ARBA00022960"/>
    </source>
</evidence>
<dbReference type="Pfam" id="PF08245">
    <property type="entry name" value="Mur_ligase_M"/>
    <property type="match status" value="1"/>
</dbReference>
<dbReference type="SUPFAM" id="SSF53244">
    <property type="entry name" value="MurD-like peptide ligases, peptide-binding domain"/>
    <property type="match status" value="1"/>
</dbReference>
<dbReference type="OrthoDB" id="9801978at2"/>
<evidence type="ECO:0000256" key="7">
    <source>
        <dbReference type="ARBA" id="ARBA00022984"/>
    </source>
</evidence>
<feature type="domain" description="Mur ligase C-terminal" evidence="11">
    <location>
        <begin position="388"/>
        <end position="517"/>
    </location>
</feature>
<evidence type="ECO:0000259" key="11">
    <source>
        <dbReference type="Pfam" id="PF02875"/>
    </source>
</evidence>
<dbReference type="InterPro" id="IPR035911">
    <property type="entry name" value="MurE/MurF_N"/>
</dbReference>
<evidence type="ECO:0000256" key="1">
    <source>
        <dbReference type="ARBA" id="ARBA00022490"/>
    </source>
</evidence>
<gene>
    <name evidence="10" type="primary">murF</name>
    <name evidence="13" type="ORF">C5Q98_05565</name>
</gene>
<dbReference type="UniPathway" id="UPA00219"/>
<dbReference type="KEGG" id="fsa:C5Q98_05565"/>
<dbReference type="PANTHER" id="PTHR43024:SF1">
    <property type="entry name" value="UDP-N-ACETYLMURAMOYL-TRIPEPTIDE--D-ALANYL-D-ALANINE LIGASE"/>
    <property type="match status" value="1"/>
</dbReference>
<dbReference type="GO" id="GO:0005524">
    <property type="term" value="F:ATP binding"/>
    <property type="evidence" value="ECO:0007669"/>
    <property type="project" value="UniProtKB-UniRule"/>
</dbReference>
<dbReference type="InterPro" id="IPR036615">
    <property type="entry name" value="Mur_ligase_C_dom_sf"/>
</dbReference>
<dbReference type="GO" id="GO:0047480">
    <property type="term" value="F:UDP-N-acetylmuramoyl-tripeptide-D-alanyl-D-alanine ligase activity"/>
    <property type="evidence" value="ECO:0007669"/>
    <property type="project" value="UniProtKB-UniRule"/>
</dbReference>
<reference evidence="14" key="1">
    <citation type="submission" date="2018-02" db="EMBL/GenBank/DDBJ databases">
        <authorList>
            <person name="Holder M.E."/>
            <person name="Ajami N.J."/>
            <person name="Petrosino J.F."/>
        </authorList>
    </citation>
    <scope>NUCLEOTIDE SEQUENCE [LARGE SCALE GENOMIC DNA]</scope>
    <source>
        <strain evidence="14">CCUG 47711</strain>
    </source>
</reference>
<keyword evidence="5 10" id="KW-0067">ATP-binding</keyword>
<dbReference type="Pfam" id="PF02875">
    <property type="entry name" value="Mur_ligase_C"/>
    <property type="match status" value="1"/>
</dbReference>